<comment type="similarity">
    <text evidence="8">Belongs to the G-protein coupled receptor 1 family.</text>
</comment>
<keyword evidence="6 8" id="KW-0675">Receptor</keyword>
<dbReference type="SUPFAM" id="SSF81321">
    <property type="entry name" value="Family A G protein-coupled receptor-like"/>
    <property type="match status" value="1"/>
</dbReference>
<evidence type="ECO:0000313" key="11">
    <source>
        <dbReference type="EMBL" id="KAI2658161.1"/>
    </source>
</evidence>
<dbReference type="EMBL" id="JACTAM010000013">
    <property type="protein sequence ID" value="KAI2658161.1"/>
    <property type="molecule type" value="Genomic_DNA"/>
</dbReference>
<feature type="transmembrane region" description="Helical" evidence="9">
    <location>
        <begin position="111"/>
        <end position="135"/>
    </location>
</feature>
<feature type="transmembrane region" description="Helical" evidence="9">
    <location>
        <begin position="273"/>
        <end position="294"/>
    </location>
</feature>
<evidence type="ECO:0000256" key="5">
    <source>
        <dbReference type="ARBA" id="ARBA00023136"/>
    </source>
</evidence>
<evidence type="ECO:0000256" key="2">
    <source>
        <dbReference type="ARBA" id="ARBA00022692"/>
    </source>
</evidence>
<comment type="subcellular location">
    <subcellularLocation>
        <location evidence="1">Membrane</location>
        <topology evidence="1">Multi-pass membrane protein</topology>
    </subcellularLocation>
</comment>
<keyword evidence="12" id="KW-1185">Reference proteome</keyword>
<evidence type="ECO:0000256" key="6">
    <source>
        <dbReference type="ARBA" id="ARBA00023170"/>
    </source>
</evidence>
<dbReference type="PROSITE" id="PS00237">
    <property type="entry name" value="G_PROTEIN_RECEP_F1_1"/>
    <property type="match status" value="1"/>
</dbReference>
<dbReference type="InterPro" id="IPR017452">
    <property type="entry name" value="GPCR_Rhodpsn_7TM"/>
</dbReference>
<name>A0ABQ8M5I6_LABRO</name>
<dbReference type="Gene3D" id="1.20.1070.10">
    <property type="entry name" value="Rhodopsin 7-helix transmembrane proteins"/>
    <property type="match status" value="1"/>
</dbReference>
<keyword evidence="2 8" id="KW-0812">Transmembrane</keyword>
<evidence type="ECO:0000259" key="10">
    <source>
        <dbReference type="PROSITE" id="PS50262"/>
    </source>
</evidence>
<feature type="domain" description="G-protein coupled receptors family 1 profile" evidence="10">
    <location>
        <begin position="126"/>
        <end position="344"/>
    </location>
</feature>
<evidence type="ECO:0000313" key="12">
    <source>
        <dbReference type="Proteomes" id="UP000830375"/>
    </source>
</evidence>
<keyword evidence="7 8" id="KW-0807">Transducer</keyword>
<dbReference type="Pfam" id="PF00001">
    <property type="entry name" value="7tm_1"/>
    <property type="match status" value="1"/>
</dbReference>
<dbReference type="PANTHER" id="PTHR24240">
    <property type="entry name" value="OPSIN"/>
    <property type="match status" value="1"/>
</dbReference>
<organism evidence="11 12">
    <name type="scientific">Labeo rohita</name>
    <name type="common">Indian major carp</name>
    <name type="synonym">Cyprinus rohita</name>
    <dbReference type="NCBI Taxonomy" id="84645"/>
    <lineage>
        <taxon>Eukaryota</taxon>
        <taxon>Metazoa</taxon>
        <taxon>Chordata</taxon>
        <taxon>Craniata</taxon>
        <taxon>Vertebrata</taxon>
        <taxon>Euteleostomi</taxon>
        <taxon>Actinopterygii</taxon>
        <taxon>Neopterygii</taxon>
        <taxon>Teleostei</taxon>
        <taxon>Ostariophysi</taxon>
        <taxon>Cypriniformes</taxon>
        <taxon>Cyprinidae</taxon>
        <taxon>Labeoninae</taxon>
        <taxon>Labeonini</taxon>
        <taxon>Labeo</taxon>
    </lineage>
</organism>
<feature type="transmembrane region" description="Helical" evidence="9">
    <location>
        <begin position="226"/>
        <end position="245"/>
    </location>
</feature>
<accession>A0ABQ8M5I6</accession>
<dbReference type="InterPro" id="IPR050125">
    <property type="entry name" value="GPCR_opsins"/>
</dbReference>
<evidence type="ECO:0000256" key="8">
    <source>
        <dbReference type="RuleBase" id="RU000688"/>
    </source>
</evidence>
<keyword evidence="4 8" id="KW-0297">G-protein coupled receptor</keyword>
<evidence type="ECO:0000256" key="9">
    <source>
        <dbReference type="SAM" id="Phobius"/>
    </source>
</evidence>
<feature type="transmembrane region" description="Helical" evidence="9">
    <location>
        <begin position="187"/>
        <end position="205"/>
    </location>
</feature>
<evidence type="ECO:0000256" key="7">
    <source>
        <dbReference type="ARBA" id="ARBA00023224"/>
    </source>
</evidence>
<evidence type="ECO:0000256" key="4">
    <source>
        <dbReference type="ARBA" id="ARBA00023040"/>
    </source>
</evidence>
<evidence type="ECO:0000256" key="3">
    <source>
        <dbReference type="ARBA" id="ARBA00022989"/>
    </source>
</evidence>
<reference evidence="11 12" key="1">
    <citation type="submission" date="2022-01" db="EMBL/GenBank/DDBJ databases">
        <title>A high-quality chromosome-level genome assembly of rohu carp, Labeo rohita.</title>
        <authorList>
            <person name="Arick M.A. II"/>
            <person name="Hsu C.-Y."/>
            <person name="Magbanua Z."/>
            <person name="Pechanova O."/>
            <person name="Grover C."/>
            <person name="Miller E."/>
            <person name="Thrash A."/>
            <person name="Ezzel L."/>
            <person name="Alam S."/>
            <person name="Benzie J."/>
            <person name="Hamilton M."/>
            <person name="Karsi A."/>
            <person name="Lawrence M.L."/>
            <person name="Peterson D.G."/>
        </authorList>
    </citation>
    <scope>NUCLEOTIDE SEQUENCE [LARGE SCALE GENOMIC DNA]</scope>
    <source>
        <strain evidence="12">BAU-BD-2019</strain>
        <tissue evidence="11">Blood</tissue>
    </source>
</reference>
<evidence type="ECO:0000256" key="1">
    <source>
        <dbReference type="ARBA" id="ARBA00004141"/>
    </source>
</evidence>
<dbReference type="InterPro" id="IPR000276">
    <property type="entry name" value="GPCR_Rhodpsn"/>
</dbReference>
<gene>
    <name evidence="11" type="ORF">H4Q32_009649</name>
</gene>
<keyword evidence="3 9" id="KW-1133">Transmembrane helix</keyword>
<keyword evidence="5 9" id="KW-0472">Membrane</keyword>
<dbReference type="PROSITE" id="PS50262">
    <property type="entry name" value="G_PROTEIN_RECEP_F1_2"/>
    <property type="match status" value="1"/>
</dbReference>
<dbReference type="Proteomes" id="UP000830375">
    <property type="component" value="Unassembled WGS sequence"/>
</dbReference>
<feature type="transmembrane region" description="Helical" evidence="9">
    <location>
        <begin position="147"/>
        <end position="167"/>
    </location>
</feature>
<protein>
    <submittedName>
        <fullName evidence="11">Opsin-VA</fullName>
    </submittedName>
</protein>
<comment type="caution">
    <text evidence="11">The sequence shown here is derived from an EMBL/GenBank/DDBJ whole genome shotgun (WGS) entry which is preliminary data.</text>
</comment>
<proteinExistence type="inferred from homology"/>
<dbReference type="PRINTS" id="PR00237">
    <property type="entry name" value="GPCRRHODOPSN"/>
</dbReference>
<sequence length="480" mass="53637">MDEVMNVFLNESAERVFPRGGSALTGVLHTSDDAGESQQNTSRFWTTKRAQQVRRTRRVDYDADPRSAARFDSFDSFEAMESFEVAVNGVSHTEDPFSGPLTSIAPWNYKVLAALMFIVTAVSLCENFVVMLVTFRFKQLRQPLNYIIVNLSLADFLVSLTGGMISFVTNYHGYFFLGRWACVLEGFAVTFFGIVALWSLAVLAFERFFVICRPLGNIRLRGKHAALGLLFVWTFSFIWTIPPVLGWSSYTVSKIGTTCEPNWYSGNFHDHTFIITFFITCFIFPLGVIIVCYCKLLRKLRKVSNTQGRLGNARKPERQVTRMVVVMIVAFMVAWTPYAAFSIVVTACPSMKCVVQLLSCSDVTVIEGNINQTTERAGMTNESNTGEMSAIAARIPAAGTVPPKTVEHPNERSSFAQIPIPENKVCPIQELVTSQRNTHTRTSSEDAPFSTAECVLILFLYERPASTLPPTDESTEPIEN</sequence>
<feature type="transmembrane region" description="Helical" evidence="9">
    <location>
        <begin position="324"/>
        <end position="345"/>
    </location>
</feature>